<gene>
    <name evidence="5" type="ORF">KK1_019548</name>
</gene>
<dbReference type="SUPFAM" id="SSF52743">
    <property type="entry name" value="Subtilisin-like"/>
    <property type="match status" value="1"/>
</dbReference>
<sequence>SYIFSASTMGYAKGMAAGIAPKACLIVYKVCWNIGCYDSNILAVFDAIVTDGVDVIPLSMGVWWCPTTWTSSSWGPSEPAKLAASSPPL</sequence>
<dbReference type="EMBL" id="CM003609">
    <property type="protein sequence ID" value="KYP64935.1"/>
    <property type="molecule type" value="Genomic_DNA"/>
</dbReference>
<dbReference type="GO" id="GO:0005576">
    <property type="term" value="C:extracellular region"/>
    <property type="evidence" value="ECO:0007669"/>
    <property type="project" value="UniProtKB-SubCell"/>
</dbReference>
<accession>A0A151TD25</accession>
<dbReference type="InterPro" id="IPR000209">
    <property type="entry name" value="Peptidase_S8/S53_dom"/>
</dbReference>
<name>A0A151TD25_CAJCA</name>
<dbReference type="STRING" id="3821.A0A151TD25"/>
<dbReference type="PANTHER" id="PTHR10795">
    <property type="entry name" value="PROPROTEIN CONVERTASE SUBTILISIN/KEXIN"/>
    <property type="match status" value="1"/>
</dbReference>
<keyword evidence="6" id="KW-1185">Reference proteome</keyword>
<dbReference type="InterPro" id="IPR045051">
    <property type="entry name" value="SBT"/>
</dbReference>
<dbReference type="InterPro" id="IPR036852">
    <property type="entry name" value="Peptidase_S8/S53_dom_sf"/>
</dbReference>
<dbReference type="AlphaFoldDB" id="A0A151TD25"/>
<keyword evidence="3" id="KW-0732">Signal</keyword>
<dbReference type="GO" id="GO:0004252">
    <property type="term" value="F:serine-type endopeptidase activity"/>
    <property type="evidence" value="ECO:0007669"/>
    <property type="project" value="InterPro"/>
</dbReference>
<evidence type="ECO:0000313" key="5">
    <source>
        <dbReference type="EMBL" id="KYP64935.1"/>
    </source>
</evidence>
<evidence type="ECO:0000313" key="6">
    <source>
        <dbReference type="Proteomes" id="UP000075243"/>
    </source>
</evidence>
<organism evidence="5 6">
    <name type="scientific">Cajanus cajan</name>
    <name type="common">Pigeon pea</name>
    <name type="synonym">Cajanus indicus</name>
    <dbReference type="NCBI Taxonomy" id="3821"/>
    <lineage>
        <taxon>Eukaryota</taxon>
        <taxon>Viridiplantae</taxon>
        <taxon>Streptophyta</taxon>
        <taxon>Embryophyta</taxon>
        <taxon>Tracheophyta</taxon>
        <taxon>Spermatophyta</taxon>
        <taxon>Magnoliopsida</taxon>
        <taxon>eudicotyledons</taxon>
        <taxon>Gunneridae</taxon>
        <taxon>Pentapetalae</taxon>
        <taxon>rosids</taxon>
        <taxon>fabids</taxon>
        <taxon>Fabales</taxon>
        <taxon>Fabaceae</taxon>
        <taxon>Papilionoideae</taxon>
        <taxon>50 kb inversion clade</taxon>
        <taxon>NPAAA clade</taxon>
        <taxon>indigoferoid/millettioid clade</taxon>
        <taxon>Phaseoleae</taxon>
        <taxon>Cajanus</taxon>
    </lineage>
</organism>
<dbReference type="Gramene" id="C.cajan_18996.t">
    <property type="protein sequence ID" value="C.cajan_18996.t.cds1"/>
    <property type="gene ID" value="C.cajan_18996"/>
</dbReference>
<protein>
    <submittedName>
        <fullName evidence="5">Subtilisin-like protease</fullName>
    </submittedName>
</protein>
<reference evidence="5 6" key="1">
    <citation type="journal article" date="2012" name="Nat. Biotechnol.">
        <title>Draft genome sequence of pigeonpea (Cajanus cajan), an orphan legume crop of resource-poor farmers.</title>
        <authorList>
            <person name="Varshney R.K."/>
            <person name="Chen W."/>
            <person name="Li Y."/>
            <person name="Bharti A.K."/>
            <person name="Saxena R.K."/>
            <person name="Schlueter J.A."/>
            <person name="Donoghue M.T."/>
            <person name="Azam S."/>
            <person name="Fan G."/>
            <person name="Whaley A.M."/>
            <person name="Farmer A.D."/>
            <person name="Sheridan J."/>
            <person name="Iwata A."/>
            <person name="Tuteja R."/>
            <person name="Penmetsa R.V."/>
            <person name="Wu W."/>
            <person name="Upadhyaya H.D."/>
            <person name="Yang S.P."/>
            <person name="Shah T."/>
            <person name="Saxena K.B."/>
            <person name="Michael T."/>
            <person name="McCombie W.R."/>
            <person name="Yang B."/>
            <person name="Zhang G."/>
            <person name="Yang H."/>
            <person name="Wang J."/>
            <person name="Spillane C."/>
            <person name="Cook D.R."/>
            <person name="May G.D."/>
            <person name="Xu X."/>
            <person name="Jackson S.A."/>
        </authorList>
    </citation>
    <scope>NUCLEOTIDE SEQUENCE [LARGE SCALE GENOMIC DNA]</scope>
    <source>
        <strain evidence="6">cv. Asha</strain>
    </source>
</reference>
<dbReference type="Proteomes" id="UP000075243">
    <property type="component" value="Chromosome 7"/>
</dbReference>
<dbReference type="Gene3D" id="3.40.50.200">
    <property type="entry name" value="Peptidase S8/S53 domain"/>
    <property type="match status" value="1"/>
</dbReference>
<feature type="domain" description="Peptidase S8/S53" evidence="4">
    <location>
        <begin position="7"/>
        <end position="70"/>
    </location>
</feature>
<evidence type="ECO:0000256" key="2">
    <source>
        <dbReference type="ARBA" id="ARBA00011073"/>
    </source>
</evidence>
<feature type="non-terminal residue" evidence="5">
    <location>
        <position position="1"/>
    </location>
</feature>
<evidence type="ECO:0000256" key="1">
    <source>
        <dbReference type="ARBA" id="ARBA00004613"/>
    </source>
</evidence>
<evidence type="ECO:0000259" key="4">
    <source>
        <dbReference type="Pfam" id="PF00082"/>
    </source>
</evidence>
<dbReference type="GO" id="GO:0006508">
    <property type="term" value="P:proteolysis"/>
    <property type="evidence" value="ECO:0007669"/>
    <property type="project" value="InterPro"/>
</dbReference>
<proteinExistence type="inferred from homology"/>
<comment type="similarity">
    <text evidence="2">Belongs to the peptidase S8 family.</text>
</comment>
<dbReference type="Pfam" id="PF00082">
    <property type="entry name" value="Peptidase_S8"/>
    <property type="match status" value="1"/>
</dbReference>
<evidence type="ECO:0000256" key="3">
    <source>
        <dbReference type="ARBA" id="ARBA00022729"/>
    </source>
</evidence>
<comment type="subcellular location">
    <subcellularLocation>
        <location evidence="1">Secreted</location>
    </subcellularLocation>
</comment>